<evidence type="ECO:0000256" key="4">
    <source>
        <dbReference type="ARBA" id="ARBA00022496"/>
    </source>
</evidence>
<name>A0AAU9C934_9BACT</name>
<dbReference type="Pfam" id="PF00593">
    <property type="entry name" value="TonB_dep_Rec_b-barrel"/>
    <property type="match status" value="1"/>
</dbReference>
<evidence type="ECO:0000256" key="2">
    <source>
        <dbReference type="ARBA" id="ARBA00022448"/>
    </source>
</evidence>
<evidence type="ECO:0000313" key="14">
    <source>
        <dbReference type="EMBL" id="BDD08519.1"/>
    </source>
</evidence>
<keyword evidence="3 10" id="KW-1134">Transmembrane beta strand</keyword>
<dbReference type="InterPro" id="IPR036942">
    <property type="entry name" value="Beta-barrel_TonB_sf"/>
</dbReference>
<evidence type="ECO:0000256" key="11">
    <source>
        <dbReference type="RuleBase" id="RU003357"/>
    </source>
</evidence>
<keyword evidence="2 10" id="KW-0813">Transport</keyword>
<keyword evidence="4" id="KW-0406">Ion transport</keyword>
<dbReference type="Pfam" id="PF07715">
    <property type="entry name" value="Plug"/>
    <property type="match status" value="1"/>
</dbReference>
<protein>
    <submittedName>
        <fullName evidence="14">SusC/RagA family TonB-linked outer membrane protein</fullName>
    </submittedName>
</protein>
<dbReference type="Gene3D" id="2.40.170.20">
    <property type="entry name" value="TonB-dependent receptor, beta-barrel domain"/>
    <property type="match status" value="1"/>
</dbReference>
<dbReference type="InterPro" id="IPR039426">
    <property type="entry name" value="TonB-dep_rcpt-like"/>
</dbReference>
<keyword evidence="5 10" id="KW-0812">Transmembrane</keyword>
<dbReference type="EMBL" id="AP025314">
    <property type="protein sequence ID" value="BDD08519.1"/>
    <property type="molecule type" value="Genomic_DNA"/>
</dbReference>
<dbReference type="InterPro" id="IPR023997">
    <property type="entry name" value="TonB-dep_OMP_SusC/RagA_CS"/>
</dbReference>
<dbReference type="KEGG" id="fax:FUAX_09510"/>
<dbReference type="PROSITE" id="PS52016">
    <property type="entry name" value="TONB_DEPENDENT_REC_3"/>
    <property type="match status" value="1"/>
</dbReference>
<evidence type="ECO:0000256" key="6">
    <source>
        <dbReference type="ARBA" id="ARBA00023004"/>
    </source>
</evidence>
<evidence type="ECO:0000256" key="5">
    <source>
        <dbReference type="ARBA" id="ARBA00022692"/>
    </source>
</evidence>
<evidence type="ECO:0000256" key="8">
    <source>
        <dbReference type="ARBA" id="ARBA00023136"/>
    </source>
</evidence>
<dbReference type="Gene3D" id="2.170.130.10">
    <property type="entry name" value="TonB-dependent receptor, plug domain"/>
    <property type="match status" value="1"/>
</dbReference>
<keyword evidence="12" id="KW-0732">Signal</keyword>
<reference evidence="14 15" key="1">
    <citation type="submission" date="2021-12" db="EMBL/GenBank/DDBJ databases">
        <title>Genome sequencing of bacteria with rrn-lacking chromosome and rrn-plasmid.</title>
        <authorList>
            <person name="Anda M."/>
            <person name="Iwasaki W."/>
        </authorList>
    </citation>
    <scope>NUCLEOTIDE SEQUENCE [LARGE SCALE GENOMIC DNA]</scope>
    <source>
        <strain evidence="14 15">DSM 100852</strain>
    </source>
</reference>
<feature type="domain" description="Secretin/TonB short N-terminal" evidence="13">
    <location>
        <begin position="64"/>
        <end position="115"/>
    </location>
</feature>
<sequence length="1176" mass="129355">MVKKLYEKKLIRKFMSLAFLFAFLATGLSPNLANAKEKDGLVTISAKAKTLKSVLESIEKQTGYEFFHNSTVINTKTVVSLDLKNAPLEQVLDTILTPRNLSYKIKGDRIVITPKSKAPQQDKKVKISGKVLDSDGEEIPGANIRVRGNADLGTITDFEGNFTLMAPMGSVLEFSYVGFSNEEMQVDGPMSDLKVSLTEDVTELGEVVVTALGIKREKKALGYAVTEVKSSEITNTGETNVVNGLQGKVAGLSIGNTSAGSNGSQSVVLRGNSSIAGNNQALIVVDGVIYDSGDFGQGNSAEGFDRGSGISDINPEDIESVTVLKGANAAALYGAKAATGVLVITTKKRLRDKGIGLSYKGGVTLNDAYVFPDLQNVYGQGKAGSSKVGFYDGVAEDGIPVIGGGTKDESWGPKMEGQDVHVAWLRGNPIRKYSPQEDNYKDIFRTGVRVDHNVSMSYGSDKATYYLSFLNQESSEYVPNSEWSKTGVSLRVTQDVTDRFSIDGKLNFVEQSARNRMSTGYGPSAYTQLAKGPRSFYDSDLRNYKYGPSGKDWGNKYFADGEQVIWSTTSYIGNPYWALYQNSNSDKRRRLVGSFKLNYKIFESLNASLRHSFDQTDFENHAAFSEGSRWGAQEGRYEFKEGYRKTSTTDLLISGQKDLLGGDFTIGGTAGASQYRRSSHTSSFVGRGFKMSDLNTINNTKEQATTYGDSDEVVNSIFASLQLSYQNIYFLEATGRSDWSSTLSEENRRFDYPSVTGSIVFSEFIEDQSILSFGKFRASWAEVGNGTQAGVINQSYNLIQSPNGEILVTNDDVLAFEGLLPERMTSLEIGADLRFFNGLATLDATYYNAVTKNQILPRKQISTVSGYRYRVVNGGEVRNRGIELMLGLNPITTDNFSWRINAAYNKAKSEVLDLDGQDSFVLGGGKYAHTALVEGEPFPIIRGVSFKRDDDGNVMVDSKGIPMRSDDPNVHLGKVEPDWTGSLTNTVSYKGLTLSAQIDVSMGGNIISNTNVSYDEQGNSVASLNGRQEWIESEEARRAAGSPSDWVPTGGVDLWVGNSVFEDGTANSGDNAYYANPYKFWDGMRKIGEHVIEDASYVKFRQLSLTYRLPKRLVEKTPFQSIDFSVVGRNLWILYRETEHYDPELYRSTTATNTYGIEKGYWPASRSFNFNVKVRL</sequence>
<keyword evidence="9 10" id="KW-0998">Cell outer membrane</keyword>
<dbReference type="GO" id="GO:0006826">
    <property type="term" value="P:iron ion transport"/>
    <property type="evidence" value="ECO:0007669"/>
    <property type="project" value="UniProtKB-KW"/>
</dbReference>
<dbReference type="Gene3D" id="2.60.40.1120">
    <property type="entry name" value="Carboxypeptidase-like, regulatory domain"/>
    <property type="match status" value="1"/>
</dbReference>
<evidence type="ECO:0000259" key="13">
    <source>
        <dbReference type="SMART" id="SM00965"/>
    </source>
</evidence>
<feature type="chain" id="PRO_5043919498" evidence="12">
    <location>
        <begin position="36"/>
        <end position="1176"/>
    </location>
</feature>
<comment type="subcellular location">
    <subcellularLocation>
        <location evidence="1 10">Cell outer membrane</location>
        <topology evidence="1 10">Multi-pass membrane protein</topology>
    </subcellularLocation>
</comment>
<comment type="similarity">
    <text evidence="10 11">Belongs to the TonB-dependent receptor family.</text>
</comment>
<evidence type="ECO:0000256" key="12">
    <source>
        <dbReference type="SAM" id="SignalP"/>
    </source>
</evidence>
<keyword evidence="6" id="KW-0408">Iron</keyword>
<evidence type="ECO:0000256" key="3">
    <source>
        <dbReference type="ARBA" id="ARBA00022452"/>
    </source>
</evidence>
<dbReference type="Pfam" id="PF07660">
    <property type="entry name" value="STN"/>
    <property type="match status" value="1"/>
</dbReference>
<dbReference type="Pfam" id="PF13715">
    <property type="entry name" value="CarbopepD_reg_2"/>
    <property type="match status" value="1"/>
</dbReference>
<dbReference type="SUPFAM" id="SSF49464">
    <property type="entry name" value="Carboxypeptidase regulatory domain-like"/>
    <property type="match status" value="1"/>
</dbReference>
<keyword evidence="15" id="KW-1185">Reference proteome</keyword>
<keyword evidence="4" id="KW-0410">Iron transport</keyword>
<feature type="signal peptide" evidence="12">
    <location>
        <begin position="1"/>
        <end position="35"/>
    </location>
</feature>
<dbReference type="Gene3D" id="3.55.50.30">
    <property type="match status" value="1"/>
</dbReference>
<evidence type="ECO:0000256" key="1">
    <source>
        <dbReference type="ARBA" id="ARBA00004571"/>
    </source>
</evidence>
<evidence type="ECO:0000256" key="10">
    <source>
        <dbReference type="PROSITE-ProRule" id="PRU01360"/>
    </source>
</evidence>
<dbReference type="NCBIfam" id="TIGR04057">
    <property type="entry name" value="SusC_RagA_signa"/>
    <property type="match status" value="1"/>
</dbReference>
<dbReference type="NCBIfam" id="TIGR04056">
    <property type="entry name" value="OMP_RagA_SusC"/>
    <property type="match status" value="1"/>
</dbReference>
<dbReference type="InterPro" id="IPR000531">
    <property type="entry name" value="Beta-barrel_TonB"/>
</dbReference>
<keyword evidence="7 11" id="KW-0798">TonB box</keyword>
<dbReference type="InterPro" id="IPR012910">
    <property type="entry name" value="Plug_dom"/>
</dbReference>
<dbReference type="InterPro" id="IPR011662">
    <property type="entry name" value="Secretin/TonB_short_N"/>
</dbReference>
<dbReference type="AlphaFoldDB" id="A0AAU9C934"/>
<evidence type="ECO:0000313" key="15">
    <source>
        <dbReference type="Proteomes" id="UP001348817"/>
    </source>
</evidence>
<gene>
    <name evidence="14" type="ORF">FUAX_09510</name>
</gene>
<keyword evidence="8 10" id="KW-0472">Membrane</keyword>
<dbReference type="InterPro" id="IPR023996">
    <property type="entry name" value="TonB-dep_OMP_SusC/RagA"/>
</dbReference>
<dbReference type="SMART" id="SM00965">
    <property type="entry name" value="STN"/>
    <property type="match status" value="1"/>
</dbReference>
<dbReference type="Proteomes" id="UP001348817">
    <property type="component" value="Chromosome"/>
</dbReference>
<dbReference type="InterPro" id="IPR008969">
    <property type="entry name" value="CarboxyPept-like_regulatory"/>
</dbReference>
<evidence type="ECO:0000256" key="9">
    <source>
        <dbReference type="ARBA" id="ARBA00023237"/>
    </source>
</evidence>
<dbReference type="InterPro" id="IPR037066">
    <property type="entry name" value="Plug_dom_sf"/>
</dbReference>
<accession>A0AAU9C934</accession>
<dbReference type="SUPFAM" id="SSF56935">
    <property type="entry name" value="Porins"/>
    <property type="match status" value="1"/>
</dbReference>
<organism evidence="14 15">
    <name type="scientific">Fulvitalea axinellae</name>
    <dbReference type="NCBI Taxonomy" id="1182444"/>
    <lineage>
        <taxon>Bacteria</taxon>
        <taxon>Pseudomonadati</taxon>
        <taxon>Bacteroidota</taxon>
        <taxon>Cytophagia</taxon>
        <taxon>Cytophagales</taxon>
        <taxon>Persicobacteraceae</taxon>
        <taxon>Fulvitalea</taxon>
    </lineage>
</organism>
<proteinExistence type="inferred from homology"/>
<evidence type="ECO:0000256" key="7">
    <source>
        <dbReference type="ARBA" id="ARBA00023077"/>
    </source>
</evidence>
<dbReference type="GO" id="GO:0009279">
    <property type="term" value="C:cell outer membrane"/>
    <property type="evidence" value="ECO:0007669"/>
    <property type="project" value="UniProtKB-SubCell"/>
</dbReference>